<accession>A0A225VUF9</accession>
<gene>
    <name evidence="6" type="ORF">PHMEG_00019304</name>
</gene>
<name>A0A225VUF9_9STRA</name>
<sequence length="284" mass="32607">MRLGWALVMTMSALLACAGVLSATVEGKQIKTLYDENGARIHHGNLGRSLRVTKASDENENATGEKDLTLAEERISFITNVKHGFWEMFGVSTATAKKRIGIPANVYGPALANEKKFPEYLSYVNRKEKNRMWEDAHRHIPTTEYWLAMEKQLGPIDSLQRLNEIKNTNAFRFFKRYAQKFDASMVSVMRSGYHDPKYYGNDYKKATNMIEWGVRAEIWGKNKIEPSDVNKWLKDAKGHLKDEDIQGIWNIYSKYYTPGKQPTLLQMEAAEKAELEKFILRQAS</sequence>
<dbReference type="AlphaFoldDB" id="A0A225VUF9"/>
<comment type="domain">
    <text evidence="5">The RxLR-dEER motif acts to carry the protein into the host cell cytoplasm through binding to cell surface phosphatidylinositol-3-phosphate.</text>
</comment>
<dbReference type="EMBL" id="NBNE01003240">
    <property type="protein sequence ID" value="OWZ08190.1"/>
    <property type="molecule type" value="Genomic_DNA"/>
</dbReference>
<comment type="subcellular location">
    <subcellularLocation>
        <location evidence="1 5">Secreted</location>
    </subcellularLocation>
</comment>
<proteinExistence type="inferred from homology"/>
<dbReference type="PROSITE" id="PS51257">
    <property type="entry name" value="PROKAR_LIPOPROTEIN"/>
    <property type="match status" value="1"/>
</dbReference>
<dbReference type="OrthoDB" id="89661at2759"/>
<comment type="function">
    <text evidence="5">Effector that suppresses plant defense responses during pathogen infection.</text>
</comment>
<dbReference type="InterPro" id="IPR031825">
    <property type="entry name" value="RXLR"/>
</dbReference>
<evidence type="ECO:0000256" key="1">
    <source>
        <dbReference type="ARBA" id="ARBA00004613"/>
    </source>
</evidence>
<evidence type="ECO:0000256" key="2">
    <source>
        <dbReference type="ARBA" id="ARBA00010400"/>
    </source>
</evidence>
<comment type="similarity">
    <text evidence="2 5">Belongs to the RxLR effector family.</text>
</comment>
<evidence type="ECO:0000313" key="7">
    <source>
        <dbReference type="Proteomes" id="UP000198211"/>
    </source>
</evidence>
<feature type="signal peptide" evidence="5">
    <location>
        <begin position="1"/>
        <end position="23"/>
    </location>
</feature>
<dbReference type="Proteomes" id="UP000198211">
    <property type="component" value="Unassembled WGS sequence"/>
</dbReference>
<keyword evidence="7" id="KW-1185">Reference proteome</keyword>
<evidence type="ECO:0000256" key="5">
    <source>
        <dbReference type="RuleBase" id="RU367124"/>
    </source>
</evidence>
<protein>
    <recommendedName>
        <fullName evidence="5">RxLR effector protein</fullName>
    </recommendedName>
</protein>
<dbReference type="Pfam" id="PF16810">
    <property type="entry name" value="RXLR"/>
    <property type="match status" value="1"/>
</dbReference>
<feature type="chain" id="PRO_5044988407" description="RxLR effector protein" evidence="5">
    <location>
        <begin position="24"/>
        <end position="284"/>
    </location>
</feature>
<comment type="caution">
    <text evidence="6">The sequence shown here is derived from an EMBL/GenBank/DDBJ whole genome shotgun (WGS) entry which is preliminary data.</text>
</comment>
<evidence type="ECO:0000313" key="6">
    <source>
        <dbReference type="EMBL" id="OWZ08190.1"/>
    </source>
</evidence>
<keyword evidence="4 5" id="KW-0732">Signal</keyword>
<organism evidence="6 7">
    <name type="scientific">Phytophthora megakarya</name>
    <dbReference type="NCBI Taxonomy" id="4795"/>
    <lineage>
        <taxon>Eukaryota</taxon>
        <taxon>Sar</taxon>
        <taxon>Stramenopiles</taxon>
        <taxon>Oomycota</taxon>
        <taxon>Peronosporomycetes</taxon>
        <taxon>Peronosporales</taxon>
        <taxon>Peronosporaceae</taxon>
        <taxon>Phytophthora</taxon>
    </lineage>
</organism>
<keyword evidence="3 5" id="KW-0964">Secreted</keyword>
<reference evidence="7" key="1">
    <citation type="submission" date="2017-03" db="EMBL/GenBank/DDBJ databases">
        <title>Phytopthora megakarya and P. palmivora, two closely related causual agents of cacao black pod achieved similar genome size and gene model numbers by different mechanisms.</title>
        <authorList>
            <person name="Ali S."/>
            <person name="Shao J."/>
            <person name="Larry D.J."/>
            <person name="Kronmiller B."/>
            <person name="Shen D."/>
            <person name="Strem M.D."/>
            <person name="Melnick R.L."/>
            <person name="Guiltinan M.J."/>
            <person name="Tyler B.M."/>
            <person name="Meinhardt L.W."/>
            <person name="Bailey B.A."/>
        </authorList>
    </citation>
    <scope>NUCLEOTIDE SEQUENCE [LARGE SCALE GENOMIC DNA]</scope>
    <source>
        <strain evidence="7">zdho120</strain>
    </source>
</reference>
<evidence type="ECO:0000256" key="4">
    <source>
        <dbReference type="ARBA" id="ARBA00022729"/>
    </source>
</evidence>
<evidence type="ECO:0000256" key="3">
    <source>
        <dbReference type="ARBA" id="ARBA00022525"/>
    </source>
</evidence>